<sequence>MNELQPSPVEAGLPRVCDPVDSLLVETAADELHADGQQDAAVLEGSQPAARDAHRRVARGAERPRVDGHAPALGHLLGRRRVGRRVPVRHVRRRRRDKDVALAQHRVVLVPQLSVQVGGLAVQLGVVLPGVQAGQQRELGRGKEAVELVLRERPELRDQQTPAATR</sequence>
<protein>
    <submittedName>
        <fullName evidence="1">Uncharacterized protein</fullName>
    </submittedName>
</protein>
<evidence type="ECO:0000313" key="2">
    <source>
        <dbReference type="Proteomes" id="UP000697297"/>
    </source>
</evidence>
<organism evidence="1 2">
    <name type="scientific">Ogataea haglerorum</name>
    <dbReference type="NCBI Taxonomy" id="1937702"/>
    <lineage>
        <taxon>Eukaryota</taxon>
        <taxon>Fungi</taxon>
        <taxon>Dikarya</taxon>
        <taxon>Ascomycota</taxon>
        <taxon>Saccharomycotina</taxon>
        <taxon>Pichiomycetes</taxon>
        <taxon>Pichiales</taxon>
        <taxon>Pichiaceae</taxon>
        <taxon>Ogataea</taxon>
    </lineage>
</organism>
<gene>
    <name evidence="1" type="ORF">KL946_003224</name>
</gene>
<reference evidence="1 2" key="1">
    <citation type="journal article" date="2021" name="G3 (Bethesda)">
        <title>Genomic diversity, chromosomal rearrangements, and interspecies hybridization in the ogataea polymorpha species complex.</title>
        <authorList>
            <person name="Hanson S.J."/>
            <person name="Cinneide E.O."/>
            <person name="Salzberg L.I."/>
            <person name="Wolfe K.H."/>
            <person name="McGowan J."/>
            <person name="Fitzpatrick D.A."/>
            <person name="Matlin K."/>
        </authorList>
    </citation>
    <scope>NUCLEOTIDE SEQUENCE [LARGE SCALE GENOMIC DNA]</scope>
    <source>
        <strain evidence="1">81-436-3</strain>
    </source>
</reference>
<dbReference type="Proteomes" id="UP000697297">
    <property type="component" value="Unassembled WGS sequence"/>
</dbReference>
<evidence type="ECO:0000313" key="1">
    <source>
        <dbReference type="EMBL" id="KAG7764544.1"/>
    </source>
</evidence>
<keyword evidence="2" id="KW-1185">Reference proteome</keyword>
<proteinExistence type="predicted"/>
<accession>A0ABQ7RF67</accession>
<dbReference type="EMBL" id="JAHLUN010000008">
    <property type="protein sequence ID" value="KAG7764544.1"/>
    <property type="molecule type" value="Genomic_DNA"/>
</dbReference>
<name>A0ABQ7RF67_9ASCO</name>
<comment type="caution">
    <text evidence="1">The sequence shown here is derived from an EMBL/GenBank/DDBJ whole genome shotgun (WGS) entry which is preliminary data.</text>
</comment>